<dbReference type="InterPro" id="IPR052527">
    <property type="entry name" value="Metal_cation-efflux_comp"/>
</dbReference>
<dbReference type="EMBL" id="BAABIL010000068">
    <property type="protein sequence ID" value="GAA4966030.1"/>
    <property type="molecule type" value="Genomic_DNA"/>
</dbReference>
<evidence type="ECO:0000256" key="4">
    <source>
        <dbReference type="ARBA" id="ARBA00023136"/>
    </source>
</evidence>
<evidence type="ECO:0000256" key="5">
    <source>
        <dbReference type="SAM" id="Phobius"/>
    </source>
</evidence>
<keyword evidence="7" id="KW-1185">Reference proteome</keyword>
<dbReference type="PANTHER" id="PTHR43847">
    <property type="entry name" value="BLL3993 PROTEIN"/>
    <property type="match status" value="1"/>
</dbReference>
<dbReference type="RefSeq" id="WP_345710887.1">
    <property type="nucleotide sequence ID" value="NZ_BAABIL010000068.1"/>
</dbReference>
<feature type="transmembrane region" description="Helical" evidence="5">
    <location>
        <begin position="141"/>
        <end position="160"/>
    </location>
</feature>
<accession>A0ABP9HB31</accession>
<reference evidence="7" key="1">
    <citation type="journal article" date="2019" name="Int. J. Syst. Evol. Microbiol.">
        <title>The Global Catalogue of Microorganisms (GCM) 10K type strain sequencing project: providing services to taxonomists for standard genome sequencing and annotation.</title>
        <authorList>
            <consortium name="The Broad Institute Genomics Platform"/>
            <consortium name="The Broad Institute Genome Sequencing Center for Infectious Disease"/>
            <person name="Wu L."/>
            <person name="Ma J."/>
        </authorList>
    </citation>
    <scope>NUCLEOTIDE SEQUENCE [LARGE SCALE GENOMIC DNA]</scope>
    <source>
        <strain evidence="7">JCM 18126</strain>
    </source>
</reference>
<evidence type="ECO:0000313" key="6">
    <source>
        <dbReference type="EMBL" id="GAA4966030.1"/>
    </source>
</evidence>
<dbReference type="Pfam" id="PF04140">
    <property type="entry name" value="ICMT"/>
    <property type="match status" value="1"/>
</dbReference>
<evidence type="ECO:0000256" key="3">
    <source>
        <dbReference type="ARBA" id="ARBA00022989"/>
    </source>
</evidence>
<organism evidence="6 7">
    <name type="scientific">Kineococcus glutinatus</name>
    <dbReference type="NCBI Taxonomy" id="1070872"/>
    <lineage>
        <taxon>Bacteria</taxon>
        <taxon>Bacillati</taxon>
        <taxon>Actinomycetota</taxon>
        <taxon>Actinomycetes</taxon>
        <taxon>Kineosporiales</taxon>
        <taxon>Kineosporiaceae</taxon>
        <taxon>Kineococcus</taxon>
    </lineage>
</organism>
<dbReference type="InterPro" id="IPR007269">
    <property type="entry name" value="ICMT_MeTrfase"/>
</dbReference>
<dbReference type="Proteomes" id="UP001501195">
    <property type="component" value="Unassembled WGS sequence"/>
</dbReference>
<evidence type="ECO:0000256" key="2">
    <source>
        <dbReference type="ARBA" id="ARBA00022692"/>
    </source>
</evidence>
<keyword evidence="2 5" id="KW-0812">Transmembrane</keyword>
<comment type="subcellular location">
    <subcellularLocation>
        <location evidence="1">Membrane</location>
        <topology evidence="1">Multi-pass membrane protein</topology>
    </subcellularLocation>
</comment>
<evidence type="ECO:0000256" key="1">
    <source>
        <dbReference type="ARBA" id="ARBA00004141"/>
    </source>
</evidence>
<comment type="caution">
    <text evidence="6">The sequence shown here is derived from an EMBL/GenBank/DDBJ whole genome shotgun (WGS) entry which is preliminary data.</text>
</comment>
<evidence type="ECO:0000313" key="7">
    <source>
        <dbReference type="Proteomes" id="UP001501195"/>
    </source>
</evidence>
<name>A0ABP9HB31_9ACTN</name>
<dbReference type="Gene3D" id="1.20.120.1630">
    <property type="match status" value="1"/>
</dbReference>
<sequence>MTSAVWFTVLIALTALERVAELVVSVRNARWALSHGGVESGRRHFPPMVALHTALLAGCLAEVHLADRQFLPALGWPALVLAVGSQVLRWWCIATLGPQWNTRVIVVPGLSLVRRGPYRWLRHPNYVAVVLEGVVLPLVHTAWITALVFTVLNAVLLFGFRIPVEQRALTASGRRSRASLPAQRGRRHRV</sequence>
<protein>
    <submittedName>
        <fullName evidence="6">Isoprenylcysteine carboxylmethyltransferase family protein</fullName>
    </submittedName>
</protein>
<proteinExistence type="predicted"/>
<dbReference type="PANTHER" id="PTHR43847:SF1">
    <property type="entry name" value="BLL3993 PROTEIN"/>
    <property type="match status" value="1"/>
</dbReference>
<gene>
    <name evidence="6" type="ORF">GCM10023225_06380</name>
</gene>
<keyword evidence="3 5" id="KW-1133">Transmembrane helix</keyword>
<keyword evidence="4 5" id="KW-0472">Membrane</keyword>